<evidence type="ECO:0000313" key="3">
    <source>
        <dbReference type="EMBL" id="SBT74968.1"/>
    </source>
</evidence>
<gene>
    <name evidence="3" type="primary">PmlGA01_050019500</name>
    <name evidence="3" type="ORF">PMLGA01_050019500</name>
</gene>
<evidence type="ECO:0000313" key="4">
    <source>
        <dbReference type="Proteomes" id="UP000219799"/>
    </source>
</evidence>
<evidence type="ECO:0000256" key="2">
    <source>
        <dbReference type="SAM" id="Phobius"/>
    </source>
</evidence>
<feature type="region of interest" description="Disordered" evidence="1">
    <location>
        <begin position="43"/>
        <end position="72"/>
    </location>
</feature>
<keyword evidence="2" id="KW-0472">Membrane</keyword>
<protein>
    <submittedName>
        <fullName evidence="3">Uncharacterized protein</fullName>
    </submittedName>
</protein>
<name>A0A1C3KLU3_PLAMA</name>
<keyword evidence="2" id="KW-1133">Transmembrane helix</keyword>
<sequence>MAEKKIDDSPFLSKIENFEISDKTNKISKNEGKNVYKSLDNEFNFDEEKEENENEYEQEQKEEGKKENLNNQKNDTNIRTIKIDRKNLKKIFSSQFFTQTLTDDSSINSISDLKINKKYAIFEFFKTLVLIILFFTTSYFAFFYILNNYFGQNHICSRLDLYNYKYEDSVQFASSISNKKYYVFTGKFPFDVITYKLRKDVLTNSMNEEIEKYNKENYNENFEKIENLDDHQLQIISFMKYNNKMKCEKKIFDLYKPFHLKKSNVNMNNFDFILNEVNYTFITNPYNVPENKLYAAVLNFMKKSESKNRICYITSYLKSLKDDRIMESKRILSENNISNIIPNREQANETTDNNKNTIPAITENGKGYLKNGNTHEQEQNKNNQVNSLSNYFSIKEKSSPQKIVFLYDYYDNNFVNLVMAIFNMQYGNPHNNLKKYWEEIKQKFKIIHPEEIYLLEWYCLGINYNIIENSNQYKLNCVDLLK</sequence>
<proteinExistence type="predicted"/>
<dbReference type="Proteomes" id="UP000219799">
    <property type="component" value="Chromosome 5"/>
</dbReference>
<reference evidence="3 4" key="1">
    <citation type="submission" date="2016-06" db="EMBL/GenBank/DDBJ databases">
        <authorList>
            <consortium name="Pathogen Informatics"/>
        </authorList>
    </citation>
    <scope>NUCLEOTIDE SEQUENCE [LARGE SCALE GENOMIC DNA]</scope>
    <source>
        <strain evidence="3">PmlGA01</strain>
    </source>
</reference>
<dbReference type="EMBL" id="LT594493">
    <property type="protein sequence ID" value="SBT74968.1"/>
    <property type="molecule type" value="Genomic_DNA"/>
</dbReference>
<organism evidence="3 4">
    <name type="scientific">Plasmodium malariae</name>
    <dbReference type="NCBI Taxonomy" id="5858"/>
    <lineage>
        <taxon>Eukaryota</taxon>
        <taxon>Sar</taxon>
        <taxon>Alveolata</taxon>
        <taxon>Apicomplexa</taxon>
        <taxon>Aconoidasida</taxon>
        <taxon>Haemosporida</taxon>
        <taxon>Plasmodiidae</taxon>
        <taxon>Plasmodium</taxon>
        <taxon>Plasmodium (Plasmodium)</taxon>
    </lineage>
</organism>
<keyword evidence="2" id="KW-0812">Transmembrane</keyword>
<feature type="transmembrane region" description="Helical" evidence="2">
    <location>
        <begin position="124"/>
        <end position="146"/>
    </location>
</feature>
<accession>A0A1C3KLU3</accession>
<evidence type="ECO:0000256" key="1">
    <source>
        <dbReference type="SAM" id="MobiDB-lite"/>
    </source>
</evidence>
<feature type="compositionally biased region" description="Basic and acidic residues" evidence="1">
    <location>
        <begin position="58"/>
        <end position="68"/>
    </location>
</feature>
<feature type="compositionally biased region" description="Acidic residues" evidence="1">
    <location>
        <begin position="43"/>
        <end position="57"/>
    </location>
</feature>
<dbReference type="AlphaFoldDB" id="A0A1C3KLU3"/>
<dbReference type="VEuPathDB" id="PlasmoDB:PmUG01_05030400"/>